<dbReference type="Proteomes" id="UP000582643">
    <property type="component" value="Unassembled WGS sequence"/>
</dbReference>
<evidence type="ECO:0000256" key="2">
    <source>
        <dbReference type="SAM" id="Phobius"/>
    </source>
</evidence>
<evidence type="ECO:0000313" key="3">
    <source>
        <dbReference type="EMBL" id="MBB4987392.1"/>
    </source>
</evidence>
<feature type="transmembrane region" description="Helical" evidence="2">
    <location>
        <begin position="30"/>
        <end position="51"/>
    </location>
</feature>
<comment type="caution">
    <text evidence="3">The sequence shown here is derived from an EMBL/GenBank/DDBJ whole genome shotgun (WGS) entry which is preliminary data.</text>
</comment>
<dbReference type="EMBL" id="JACHJY010000021">
    <property type="protein sequence ID" value="MBB4987392.1"/>
    <property type="molecule type" value="Genomic_DNA"/>
</dbReference>
<evidence type="ECO:0000313" key="4">
    <source>
        <dbReference type="Proteomes" id="UP000582643"/>
    </source>
</evidence>
<gene>
    <name evidence="3" type="ORF">GGE06_008365</name>
</gene>
<protein>
    <submittedName>
        <fullName evidence="3">Uncharacterized protein</fullName>
    </submittedName>
</protein>
<organism evidence="3 4">
    <name type="scientific">Streptomyces nymphaeiformis</name>
    <dbReference type="NCBI Taxonomy" id="2663842"/>
    <lineage>
        <taxon>Bacteria</taxon>
        <taxon>Bacillati</taxon>
        <taxon>Actinomycetota</taxon>
        <taxon>Actinomycetes</taxon>
        <taxon>Kitasatosporales</taxon>
        <taxon>Streptomycetaceae</taxon>
        <taxon>Streptomyces</taxon>
    </lineage>
</organism>
<keyword evidence="2" id="KW-0472">Membrane</keyword>
<feature type="transmembrane region" description="Helical" evidence="2">
    <location>
        <begin position="71"/>
        <end position="89"/>
    </location>
</feature>
<feature type="region of interest" description="Disordered" evidence="1">
    <location>
        <begin position="92"/>
        <end position="112"/>
    </location>
</feature>
<sequence>MSDNARMTGGGGSVDRDATKAWWEGLVRRVAVAMLVSAVLSLLVSALLIGIPHGWKTATSLADITLRTSWIARFLVPIAVAMHLVIHFHRRSKLPPRGRPRPRSTKRGGQHR</sequence>
<keyword evidence="2" id="KW-1133">Transmembrane helix</keyword>
<accession>A0A7W7XGK2</accession>
<dbReference type="AlphaFoldDB" id="A0A7W7XGK2"/>
<proteinExistence type="predicted"/>
<name>A0A7W7XGK2_9ACTN</name>
<reference evidence="3 4" key="1">
    <citation type="submission" date="2020-08" db="EMBL/GenBank/DDBJ databases">
        <title>Genomic Encyclopedia of Type Strains, Phase III (KMG-III): the genomes of soil and plant-associated and newly described type strains.</title>
        <authorList>
            <person name="Whitman W."/>
        </authorList>
    </citation>
    <scope>NUCLEOTIDE SEQUENCE [LARGE SCALE GENOMIC DNA]</scope>
    <source>
        <strain evidence="3 4">SFB5A</strain>
    </source>
</reference>
<evidence type="ECO:0000256" key="1">
    <source>
        <dbReference type="SAM" id="MobiDB-lite"/>
    </source>
</evidence>
<keyword evidence="2" id="KW-0812">Transmembrane</keyword>
<keyword evidence="4" id="KW-1185">Reference proteome</keyword>